<dbReference type="Pfam" id="PF00394">
    <property type="entry name" value="Cu-oxidase"/>
    <property type="match status" value="1"/>
</dbReference>
<evidence type="ECO:0000259" key="3">
    <source>
        <dbReference type="Pfam" id="PF00394"/>
    </source>
</evidence>
<dbReference type="InterPro" id="IPR011706">
    <property type="entry name" value="Cu-oxidase_C"/>
</dbReference>
<organism evidence="6 7">
    <name type="scientific">Futiania mangrovi</name>
    <dbReference type="NCBI Taxonomy" id="2959716"/>
    <lineage>
        <taxon>Bacteria</taxon>
        <taxon>Pseudomonadati</taxon>
        <taxon>Pseudomonadota</taxon>
        <taxon>Alphaproteobacteria</taxon>
        <taxon>Futianiales</taxon>
        <taxon>Futianiaceae</taxon>
        <taxon>Futiania</taxon>
    </lineage>
</organism>
<dbReference type="PROSITE" id="PS00080">
    <property type="entry name" value="MULTICOPPER_OXIDASE2"/>
    <property type="match status" value="1"/>
</dbReference>
<accession>A0A9J6PMC7</accession>
<keyword evidence="2" id="KW-0560">Oxidoreductase</keyword>
<protein>
    <submittedName>
        <fullName evidence="6">Multicopper oxidase family protein</fullName>
    </submittedName>
</protein>
<proteinExistence type="predicted"/>
<name>A0A9J6PMC7_9PROT</name>
<dbReference type="PANTHER" id="PTHR11709">
    <property type="entry name" value="MULTI-COPPER OXIDASE"/>
    <property type="match status" value="1"/>
</dbReference>
<keyword evidence="7" id="KW-1185">Reference proteome</keyword>
<dbReference type="InterPro" id="IPR001117">
    <property type="entry name" value="Cu-oxidase_2nd"/>
</dbReference>
<evidence type="ECO:0000259" key="5">
    <source>
        <dbReference type="Pfam" id="PF07732"/>
    </source>
</evidence>
<dbReference type="SUPFAM" id="SSF49503">
    <property type="entry name" value="Cupredoxins"/>
    <property type="match status" value="3"/>
</dbReference>
<evidence type="ECO:0000313" key="7">
    <source>
        <dbReference type="Proteomes" id="UP001055804"/>
    </source>
</evidence>
<evidence type="ECO:0000256" key="1">
    <source>
        <dbReference type="ARBA" id="ARBA00022723"/>
    </source>
</evidence>
<dbReference type="RefSeq" id="WP_269333124.1">
    <property type="nucleotide sequence ID" value="NZ_JAMZFT010000002.1"/>
</dbReference>
<evidence type="ECO:0000256" key="2">
    <source>
        <dbReference type="ARBA" id="ARBA00023002"/>
    </source>
</evidence>
<evidence type="ECO:0000259" key="4">
    <source>
        <dbReference type="Pfam" id="PF07731"/>
    </source>
</evidence>
<dbReference type="Proteomes" id="UP001055804">
    <property type="component" value="Unassembled WGS sequence"/>
</dbReference>
<dbReference type="Pfam" id="PF07732">
    <property type="entry name" value="Cu-oxidase_3"/>
    <property type="match status" value="1"/>
</dbReference>
<dbReference type="PANTHER" id="PTHR11709:SF2">
    <property type="entry name" value="MULTICOPPER OXIDASE LPR1"/>
    <property type="match status" value="1"/>
</dbReference>
<dbReference type="PROSITE" id="PS51318">
    <property type="entry name" value="TAT"/>
    <property type="match status" value="1"/>
</dbReference>
<feature type="domain" description="Plastocyanin-like" evidence="5">
    <location>
        <begin position="61"/>
        <end position="163"/>
    </location>
</feature>
<evidence type="ECO:0000313" key="6">
    <source>
        <dbReference type="EMBL" id="MCP1337194.1"/>
    </source>
</evidence>
<dbReference type="GO" id="GO:0016491">
    <property type="term" value="F:oxidoreductase activity"/>
    <property type="evidence" value="ECO:0007669"/>
    <property type="project" value="UniProtKB-KW"/>
</dbReference>
<dbReference type="CDD" id="cd13861">
    <property type="entry name" value="CuRO_1_CumA_like"/>
    <property type="match status" value="1"/>
</dbReference>
<sequence length="482" mass="51968">MSVREITRPTRRQVLAGGVALAGGAALGGLPGIARAAVSGNGRTVEAGAARVGLLGANWPETDVWAFDGRVPGHVLRVRRGEEVDVTLSNALAEDTTIHWHGLRLPNAMDGVPHVTQAPVAPGETFRYRFAAQDAGTFWYHPHSRSYEQVARGLFGALVVEEETPPAVDRDLLWVLADFRMTREGAIAEDFENRHDLTHAGRLGNTVTINGQVPDRVPVRAGERVRLRLVNAAVARGFTLGFGSLAPAVIALDGQPVPVHAAPDGRVVLTPGQRADLILDIPAEPGSVVEVVDGHYRGQDYRLVSLAAGPDAPLRTHVADVPALAPNPLLAEPDFERAETYVLEMGGGMMSGMSSAIVDGQDMGLREMVMRHGLAWAINGIAMTHDYLAQPLMTLGLGRSYVLDFRNDTAFEHPMHLHGHHVRVLRVNGEKVPHAPWRDTVNVPPRGRAEVAFVADNPGDWMLHCHVLAHQHGGMMGLVRVG</sequence>
<dbReference type="CDD" id="cd13885">
    <property type="entry name" value="CuRO_2_CumA_like"/>
    <property type="match status" value="1"/>
</dbReference>
<feature type="domain" description="Plastocyanin-like" evidence="3">
    <location>
        <begin position="188"/>
        <end position="285"/>
    </location>
</feature>
<dbReference type="Gene3D" id="2.60.40.420">
    <property type="entry name" value="Cupredoxins - blue copper proteins"/>
    <property type="match status" value="3"/>
</dbReference>
<feature type="domain" description="Plastocyanin-like" evidence="4">
    <location>
        <begin position="389"/>
        <end position="481"/>
    </location>
</feature>
<keyword evidence="1" id="KW-0479">Metal-binding</keyword>
<dbReference type="InterPro" id="IPR045087">
    <property type="entry name" value="Cu-oxidase_fam"/>
</dbReference>
<dbReference type="InterPro" id="IPR011707">
    <property type="entry name" value="Cu-oxidase-like_N"/>
</dbReference>
<dbReference type="InterPro" id="IPR006311">
    <property type="entry name" value="TAT_signal"/>
</dbReference>
<dbReference type="GO" id="GO:0030288">
    <property type="term" value="C:outer membrane-bounded periplasmic space"/>
    <property type="evidence" value="ECO:0007669"/>
    <property type="project" value="TreeGrafter"/>
</dbReference>
<dbReference type="Pfam" id="PF07731">
    <property type="entry name" value="Cu-oxidase_2"/>
    <property type="match status" value="1"/>
</dbReference>
<dbReference type="AlphaFoldDB" id="A0A9J6PMC7"/>
<gene>
    <name evidence="6" type="ORF">NJQ99_12290</name>
</gene>
<dbReference type="EMBL" id="JAMZFT010000002">
    <property type="protein sequence ID" value="MCP1337194.1"/>
    <property type="molecule type" value="Genomic_DNA"/>
</dbReference>
<dbReference type="InterPro" id="IPR002355">
    <property type="entry name" value="Cu_oxidase_Cu_BS"/>
</dbReference>
<dbReference type="GO" id="GO:0005507">
    <property type="term" value="F:copper ion binding"/>
    <property type="evidence" value="ECO:0007669"/>
    <property type="project" value="InterPro"/>
</dbReference>
<reference evidence="6" key="1">
    <citation type="submission" date="2022-06" db="EMBL/GenBank/DDBJ databases">
        <title>Isolation and Genomics of Futiania mangrovii gen. nov., sp. nov., a Rare and Metabolically-versatile member in the Class Alphaproteobacteria.</title>
        <authorList>
            <person name="Liu L."/>
            <person name="Huang W.-C."/>
            <person name="Pan J."/>
            <person name="Li J."/>
            <person name="Huang Y."/>
            <person name="Du H."/>
            <person name="Liu Y."/>
            <person name="Li M."/>
        </authorList>
    </citation>
    <scope>NUCLEOTIDE SEQUENCE</scope>
    <source>
        <strain evidence="6">FT118</strain>
    </source>
</reference>
<comment type="caution">
    <text evidence="6">The sequence shown here is derived from an EMBL/GenBank/DDBJ whole genome shotgun (WGS) entry which is preliminary data.</text>
</comment>
<dbReference type="InterPro" id="IPR008972">
    <property type="entry name" value="Cupredoxin"/>
</dbReference>